<evidence type="ECO:0000313" key="3">
    <source>
        <dbReference type="Proteomes" id="UP000290439"/>
    </source>
</evidence>
<dbReference type="InterPro" id="IPR036390">
    <property type="entry name" value="WH_DNA-bd_sf"/>
</dbReference>
<dbReference type="PANTHER" id="PTHR37318">
    <property type="entry name" value="BSL7504 PROTEIN"/>
    <property type="match status" value="1"/>
</dbReference>
<dbReference type="InterPro" id="IPR036388">
    <property type="entry name" value="WH-like_DNA-bd_sf"/>
</dbReference>
<dbReference type="AlphaFoldDB" id="A0A4U8VXA1"/>
<gene>
    <name evidence="2" type="ORF">NCTC10797_02053</name>
</gene>
<dbReference type="EMBL" id="LR215973">
    <property type="protein sequence ID" value="VFA98286.1"/>
    <property type="molecule type" value="Genomic_DNA"/>
</dbReference>
<evidence type="ECO:0000259" key="1">
    <source>
        <dbReference type="Pfam" id="PF13601"/>
    </source>
</evidence>
<dbReference type="Pfam" id="PF13601">
    <property type="entry name" value="HTH_34"/>
    <property type="match status" value="1"/>
</dbReference>
<name>A0A4U8VXA1_9NOCA</name>
<proteinExistence type="predicted"/>
<accession>A0A4U8VXA1</accession>
<dbReference type="PANTHER" id="PTHR37318:SF1">
    <property type="entry name" value="BSL7504 PROTEIN"/>
    <property type="match status" value="1"/>
</dbReference>
<dbReference type="RefSeq" id="WP_130916947.1">
    <property type="nucleotide sequence ID" value="NZ_JARWOB010000040.1"/>
</dbReference>
<reference evidence="2 3" key="1">
    <citation type="submission" date="2019-02" db="EMBL/GenBank/DDBJ databases">
        <authorList>
            <consortium name="Pathogen Informatics"/>
        </authorList>
    </citation>
    <scope>NUCLEOTIDE SEQUENCE [LARGE SCALE GENOMIC DNA]</scope>
    <source>
        <strain evidence="2 3">3012STDY6756504</strain>
    </source>
</reference>
<dbReference type="Gene3D" id="1.10.10.10">
    <property type="entry name" value="Winged helix-like DNA-binding domain superfamily/Winged helix DNA-binding domain"/>
    <property type="match status" value="1"/>
</dbReference>
<organism evidence="2 3">
    <name type="scientific">Nocardia cyriacigeorgica</name>
    <dbReference type="NCBI Taxonomy" id="135487"/>
    <lineage>
        <taxon>Bacteria</taxon>
        <taxon>Bacillati</taxon>
        <taxon>Actinomycetota</taxon>
        <taxon>Actinomycetes</taxon>
        <taxon>Mycobacteriales</taxon>
        <taxon>Nocardiaceae</taxon>
        <taxon>Nocardia</taxon>
    </lineage>
</organism>
<sequence>MPQLTELLASVPRLKVVAFLDGCREAEFGTITRLCDMNKSTLSKAMTVLEDAGMITVTKGYAGRRPRTWLALTNEGRTAYHDHLAALMELAQQARDACGEDSTSGHR</sequence>
<evidence type="ECO:0000313" key="2">
    <source>
        <dbReference type="EMBL" id="VFA98286.1"/>
    </source>
</evidence>
<dbReference type="SUPFAM" id="SSF46785">
    <property type="entry name" value="Winged helix' DNA-binding domain"/>
    <property type="match status" value="1"/>
</dbReference>
<protein>
    <submittedName>
        <fullName evidence="2">Helix-turn-helix domain</fullName>
    </submittedName>
</protein>
<feature type="domain" description="Winged helix DNA-binding" evidence="1">
    <location>
        <begin position="13"/>
        <end position="90"/>
    </location>
</feature>
<dbReference type="InterPro" id="IPR027395">
    <property type="entry name" value="WH_DNA-bd_dom"/>
</dbReference>
<dbReference type="Proteomes" id="UP000290439">
    <property type="component" value="Chromosome"/>
</dbReference>